<dbReference type="AlphaFoldDB" id="A0A4P9ZKR4"/>
<accession>A0A4P9ZKR4</accession>
<evidence type="ECO:0000313" key="2">
    <source>
        <dbReference type="Proteomes" id="UP000268162"/>
    </source>
</evidence>
<proteinExistence type="predicted"/>
<dbReference type="Proteomes" id="UP000268162">
    <property type="component" value="Unassembled WGS sequence"/>
</dbReference>
<sequence>MVQRLIYDKLSTISVNRLGLMFRNTAERDFGGNRPNFCDKDGNYRWLQPDQSVCGEPLRPSFLATTETYRNGFRDFHTELERIYYETKVVHVEELSGVMDAFFPILQMVANWDQDDNLARLTKLIQHPLLNHFDEKWSRWIGLQLPLKYWNFAATLAQVDQPSVGGANNDASGRTKSRVQFLQNSFFIHLKHMVIGSTWIMLIAQGNVDGARAWHAASLTDVQSTSLYPSLFRTGLAMAVQLGFEPLVAWLEEILPQNDIAFDLKRCAQVYGWFRAAQKWEAPEASPRSLRVLCEHFMPNYFPVYLTAEGQLALRIYHEAVPNRRVTLPAPKSH</sequence>
<keyword evidence="2" id="KW-1185">Reference proteome</keyword>
<reference evidence="2" key="1">
    <citation type="journal article" date="2018" name="Nat. Microbiol.">
        <title>Leveraging single-cell genomics to expand the fungal tree of life.</title>
        <authorList>
            <person name="Ahrendt S.R."/>
            <person name="Quandt C.A."/>
            <person name="Ciobanu D."/>
            <person name="Clum A."/>
            <person name="Salamov A."/>
            <person name="Andreopoulos B."/>
            <person name="Cheng J.F."/>
            <person name="Woyke T."/>
            <person name="Pelin A."/>
            <person name="Henrissat B."/>
            <person name="Reynolds N.K."/>
            <person name="Benny G.L."/>
            <person name="Smith M.E."/>
            <person name="James T.Y."/>
            <person name="Grigoriev I.V."/>
        </authorList>
    </citation>
    <scope>NUCLEOTIDE SEQUENCE [LARGE SCALE GENOMIC DNA]</scope>
    <source>
        <strain evidence="2">RSA 468</strain>
    </source>
</reference>
<protein>
    <submittedName>
        <fullName evidence="1">Uncharacterized protein</fullName>
    </submittedName>
</protein>
<dbReference type="EMBL" id="ML003499">
    <property type="protein sequence ID" value="RKP33876.1"/>
    <property type="molecule type" value="Genomic_DNA"/>
</dbReference>
<gene>
    <name evidence="1" type="ORF">BJ085DRAFT_40572</name>
</gene>
<organism evidence="1 2">
    <name type="scientific">Dimargaris cristalligena</name>
    <dbReference type="NCBI Taxonomy" id="215637"/>
    <lineage>
        <taxon>Eukaryota</taxon>
        <taxon>Fungi</taxon>
        <taxon>Fungi incertae sedis</taxon>
        <taxon>Zoopagomycota</taxon>
        <taxon>Kickxellomycotina</taxon>
        <taxon>Dimargaritomycetes</taxon>
        <taxon>Dimargaritales</taxon>
        <taxon>Dimargaritaceae</taxon>
        <taxon>Dimargaris</taxon>
    </lineage>
</organism>
<name>A0A4P9ZKR4_9FUNG</name>
<evidence type="ECO:0000313" key="1">
    <source>
        <dbReference type="EMBL" id="RKP33876.1"/>
    </source>
</evidence>